<dbReference type="SUPFAM" id="SSF143631">
    <property type="entry name" value="ApbE-like"/>
    <property type="match status" value="1"/>
</dbReference>
<dbReference type="Proteomes" id="UP000036951">
    <property type="component" value="Unassembled WGS sequence"/>
</dbReference>
<evidence type="ECO:0000256" key="3">
    <source>
        <dbReference type="ARBA" id="ARBA00022630"/>
    </source>
</evidence>
<dbReference type="GO" id="GO:0016740">
    <property type="term" value="F:transferase activity"/>
    <property type="evidence" value="ECO:0007669"/>
    <property type="project" value="UniProtKB-UniRule"/>
</dbReference>
<evidence type="ECO:0000256" key="2">
    <source>
        <dbReference type="ARBA" id="ARBA00016337"/>
    </source>
</evidence>
<dbReference type="PIRSF" id="PIRSF006268">
    <property type="entry name" value="ApbE"/>
    <property type="match status" value="1"/>
</dbReference>
<feature type="binding site" evidence="11">
    <location>
        <position position="173"/>
    </location>
    <ligand>
        <name>Mg(2+)</name>
        <dbReference type="ChEBI" id="CHEBI:18420"/>
    </ligand>
</feature>
<organism evidence="12 13">
    <name type="scientific">Xylanibacter rarus</name>
    <dbReference type="NCBI Taxonomy" id="1676614"/>
    <lineage>
        <taxon>Bacteria</taxon>
        <taxon>Pseudomonadati</taxon>
        <taxon>Bacteroidota</taxon>
        <taxon>Bacteroidia</taxon>
        <taxon>Bacteroidales</taxon>
        <taxon>Prevotellaceae</taxon>
        <taxon>Xylanibacter</taxon>
    </lineage>
</organism>
<dbReference type="EC" id="2.7.1.180" evidence="1 10"/>
<comment type="similarity">
    <text evidence="10">Belongs to the ApbE family.</text>
</comment>
<dbReference type="Pfam" id="PF02424">
    <property type="entry name" value="ApbE"/>
    <property type="match status" value="1"/>
</dbReference>
<comment type="cofactor">
    <cofactor evidence="11">
        <name>Mg(2+)</name>
        <dbReference type="ChEBI" id="CHEBI:18420"/>
    </cofactor>
    <cofactor evidence="11">
        <name>Mn(2+)</name>
        <dbReference type="ChEBI" id="CHEBI:29035"/>
    </cofactor>
    <text evidence="11">Magnesium. Can also use manganese.</text>
</comment>
<dbReference type="PANTHER" id="PTHR30040:SF2">
    <property type="entry name" value="FAD:PROTEIN FMN TRANSFERASE"/>
    <property type="match status" value="1"/>
</dbReference>
<evidence type="ECO:0000256" key="6">
    <source>
        <dbReference type="ARBA" id="ARBA00022827"/>
    </source>
</evidence>
<evidence type="ECO:0000256" key="4">
    <source>
        <dbReference type="ARBA" id="ARBA00022679"/>
    </source>
</evidence>
<keyword evidence="5 10" id="KW-0479">Metal-binding</keyword>
<evidence type="ECO:0000256" key="11">
    <source>
        <dbReference type="PIRSR" id="PIRSR006268-2"/>
    </source>
</evidence>
<evidence type="ECO:0000313" key="12">
    <source>
        <dbReference type="EMBL" id="KOO68146.1"/>
    </source>
</evidence>
<protein>
    <recommendedName>
        <fullName evidence="2 10">FAD:protein FMN transferase</fullName>
        <ecNumber evidence="1 10">2.7.1.180</ecNumber>
    </recommendedName>
    <alternativeName>
        <fullName evidence="8 10">Flavin transferase</fullName>
    </alternativeName>
</protein>
<evidence type="ECO:0000256" key="7">
    <source>
        <dbReference type="ARBA" id="ARBA00022842"/>
    </source>
</evidence>
<dbReference type="PANTHER" id="PTHR30040">
    <property type="entry name" value="THIAMINE BIOSYNTHESIS LIPOPROTEIN APBE"/>
    <property type="match status" value="1"/>
</dbReference>
<keyword evidence="13" id="KW-1185">Reference proteome</keyword>
<keyword evidence="7 10" id="KW-0460">Magnesium</keyword>
<keyword evidence="3 10" id="KW-0285">Flavoprotein</keyword>
<dbReference type="InterPro" id="IPR024932">
    <property type="entry name" value="ApbE"/>
</dbReference>
<comment type="caution">
    <text evidence="12">The sequence shown here is derived from an EMBL/GenBank/DDBJ whole genome shotgun (WGS) entry which is preliminary data.</text>
</comment>
<feature type="binding site" evidence="11">
    <location>
        <position position="295"/>
    </location>
    <ligand>
        <name>Mg(2+)</name>
        <dbReference type="ChEBI" id="CHEBI:18420"/>
    </ligand>
</feature>
<evidence type="ECO:0000256" key="8">
    <source>
        <dbReference type="ARBA" id="ARBA00031306"/>
    </source>
</evidence>
<evidence type="ECO:0000256" key="1">
    <source>
        <dbReference type="ARBA" id="ARBA00011955"/>
    </source>
</evidence>
<keyword evidence="6 10" id="KW-0274">FAD</keyword>
<evidence type="ECO:0000313" key="13">
    <source>
        <dbReference type="Proteomes" id="UP000036951"/>
    </source>
</evidence>
<evidence type="ECO:0000256" key="10">
    <source>
        <dbReference type="PIRNR" id="PIRNR006268"/>
    </source>
</evidence>
<dbReference type="OrthoDB" id="9778595at2"/>
<gene>
    <name evidence="12" type="ORF">ACU52_09915</name>
</gene>
<evidence type="ECO:0000256" key="5">
    <source>
        <dbReference type="ARBA" id="ARBA00022723"/>
    </source>
</evidence>
<sequence length="342" mass="38297">MNREKSKKKLALQLAFLIFLIIGTIIIVRQQRTMPYQHNTGFIFGTVYNITYQSDKNLQKEIEAELQKVDASLSPFNKSSIISKVNRNEKVEVNSMFTDVFNLAQKISEETGGAFDITVAPLVNAWGFGFKNDTKPTPAAIDSLKQIIGYKKVRLDGKQIVKNDKRIMLDCSAIAKGYGSDAVARLLRSKGIENFMVEIGGEIVTRGINEKRLPWKIGVTKPVDDSLNTNQEIQTILNVTNKAMATSGNYRNFYYKDGKKYAHTIDPITGYPVQHNILSATVLADNCATADAYATAFMVMGLEKAKAILDRHPELMVYFIYSDKNGKNAVWYSPSLKNKIAE</sequence>
<dbReference type="InterPro" id="IPR003374">
    <property type="entry name" value="ApbE-like_sf"/>
</dbReference>
<dbReference type="EMBL" id="LFQU01000018">
    <property type="protein sequence ID" value="KOO68146.1"/>
    <property type="molecule type" value="Genomic_DNA"/>
</dbReference>
<evidence type="ECO:0000256" key="9">
    <source>
        <dbReference type="ARBA" id="ARBA00048540"/>
    </source>
</evidence>
<dbReference type="Gene3D" id="3.10.520.10">
    <property type="entry name" value="ApbE-like domains"/>
    <property type="match status" value="1"/>
</dbReference>
<name>A0A8E1QWR9_9BACT</name>
<proteinExistence type="inferred from homology"/>
<reference evidence="12 13" key="1">
    <citation type="submission" date="2015-06" db="EMBL/GenBank/DDBJ databases">
        <title>Prevotella sp. 109, sp. nov., a novel member of the family Prevotellaceae isolated from human faeces.</title>
        <authorList>
            <person name="Shkoporov A.N."/>
            <person name="Chaplin A.V."/>
            <person name="Kafarskaia L.I."/>
            <person name="Efimov B.A."/>
        </authorList>
    </citation>
    <scope>NUCLEOTIDE SEQUENCE [LARGE SCALE GENOMIC DNA]</scope>
    <source>
        <strain evidence="12 13">109</strain>
    </source>
</reference>
<comment type="catalytic activity">
    <reaction evidence="9 10">
        <text>L-threonyl-[protein] + FAD = FMN-L-threonyl-[protein] + AMP + H(+)</text>
        <dbReference type="Rhea" id="RHEA:36847"/>
        <dbReference type="Rhea" id="RHEA-COMP:11060"/>
        <dbReference type="Rhea" id="RHEA-COMP:11061"/>
        <dbReference type="ChEBI" id="CHEBI:15378"/>
        <dbReference type="ChEBI" id="CHEBI:30013"/>
        <dbReference type="ChEBI" id="CHEBI:57692"/>
        <dbReference type="ChEBI" id="CHEBI:74257"/>
        <dbReference type="ChEBI" id="CHEBI:456215"/>
        <dbReference type="EC" id="2.7.1.180"/>
    </reaction>
</comment>
<dbReference type="RefSeq" id="WP_053398671.1">
    <property type="nucleotide sequence ID" value="NZ_DBFJNZ010000090.1"/>
</dbReference>
<dbReference type="GO" id="GO:0046872">
    <property type="term" value="F:metal ion binding"/>
    <property type="evidence" value="ECO:0007669"/>
    <property type="project" value="UniProtKB-UniRule"/>
</dbReference>
<accession>A0A8E1QWR9</accession>
<keyword evidence="4 10" id="KW-0808">Transferase</keyword>
<feature type="binding site" evidence="11">
    <location>
        <position position="291"/>
    </location>
    <ligand>
        <name>Mg(2+)</name>
        <dbReference type="ChEBI" id="CHEBI:18420"/>
    </ligand>
</feature>
<dbReference type="AlphaFoldDB" id="A0A8E1QWR9"/>